<dbReference type="InterPro" id="IPR000838">
    <property type="entry name" value="RNA_pol_sigma70_ECF_CS"/>
</dbReference>
<dbReference type="InterPro" id="IPR036388">
    <property type="entry name" value="WH-like_DNA-bd_sf"/>
</dbReference>
<dbReference type="EMBL" id="JBHTIU010000103">
    <property type="protein sequence ID" value="MFD0872213.1"/>
    <property type="molecule type" value="Genomic_DNA"/>
</dbReference>
<sequence>MNRARQGDSEAFGELVRLHRERAVGIARRIVRDRMKAEDVVQNALIQAFKHIDRLADVERFAPWLSRIVRNEALMDVRRTARVSRETVFSSLPVKEDAGANGELRPDLDSLLYRLARNTEGPTVGAADPERVWLQREFFAAVHRMLHGLSAGEREVFEAHVFRQLSPREIADALGMSEGSVYKAISRSRHKVKQARVREYLRDRMEAASHGMLRKANNLLPMRWTAEEWRSAETSFAVCAFLYMRNIGCGDVTVSDVMGLTGQAFRISLDAARIGVSGPAMYFWEPVFAEGLANLGLRARHVGDGGTAPSAYMLGEAVALAREEIAAGRAVIAWDLFAPKFGLLYGYDDARQQFTGDDGSGPGKIAYDRLGRGEDGGVFVLAMEPDRHISPVSPEAALKRAIAMVEAHAYGERSFPGYANGLAAYEAWMAAFRNGTVDALGNSYTLLIAADARRHAVQFLRKWTAGWQGEKERLAFEAEGYYYEAAACFARLASRFPFPSGGDPLDQEEAKEAVRLLQQIKACEEAGLTALRRLSRCLSNEEEEKGR</sequence>
<evidence type="ECO:0000259" key="7">
    <source>
        <dbReference type="Pfam" id="PF04542"/>
    </source>
</evidence>
<keyword evidence="3 6" id="KW-0731">Sigma factor</keyword>
<accession>A0ABW3DFC8</accession>
<evidence type="ECO:0000313" key="10">
    <source>
        <dbReference type="Proteomes" id="UP001597120"/>
    </source>
</evidence>
<keyword evidence="10" id="KW-1185">Reference proteome</keyword>
<keyword evidence="5 6" id="KW-0804">Transcription</keyword>
<evidence type="ECO:0000256" key="3">
    <source>
        <dbReference type="ARBA" id="ARBA00023082"/>
    </source>
</evidence>
<dbReference type="SUPFAM" id="SSF88946">
    <property type="entry name" value="Sigma2 domain of RNA polymerase sigma factors"/>
    <property type="match status" value="1"/>
</dbReference>
<evidence type="ECO:0000256" key="4">
    <source>
        <dbReference type="ARBA" id="ARBA00023125"/>
    </source>
</evidence>
<feature type="domain" description="RNA polymerase sigma-70 region 2" evidence="7">
    <location>
        <begin position="15"/>
        <end position="82"/>
    </location>
</feature>
<dbReference type="SUPFAM" id="SSF88659">
    <property type="entry name" value="Sigma3 and sigma4 domains of RNA polymerase sigma factors"/>
    <property type="match status" value="1"/>
</dbReference>
<dbReference type="Gene3D" id="1.10.10.10">
    <property type="entry name" value="Winged helix-like DNA-binding domain superfamily/Winged helix DNA-binding domain"/>
    <property type="match status" value="1"/>
</dbReference>
<dbReference type="InterPro" id="IPR039425">
    <property type="entry name" value="RNA_pol_sigma-70-like"/>
</dbReference>
<dbReference type="InterPro" id="IPR013324">
    <property type="entry name" value="RNA_pol_sigma_r3/r4-like"/>
</dbReference>
<reference evidence="10" key="1">
    <citation type="journal article" date="2019" name="Int. J. Syst. Evol. Microbiol.">
        <title>The Global Catalogue of Microorganisms (GCM) 10K type strain sequencing project: providing services to taxonomists for standard genome sequencing and annotation.</title>
        <authorList>
            <consortium name="The Broad Institute Genomics Platform"/>
            <consortium name="The Broad Institute Genome Sequencing Center for Infectious Disease"/>
            <person name="Wu L."/>
            <person name="Ma J."/>
        </authorList>
    </citation>
    <scope>NUCLEOTIDE SEQUENCE [LARGE SCALE GENOMIC DNA]</scope>
    <source>
        <strain evidence="10">CCUG 57263</strain>
    </source>
</reference>
<comment type="similarity">
    <text evidence="1 6">Belongs to the sigma-70 factor family. ECF subfamily.</text>
</comment>
<dbReference type="InterPro" id="IPR007627">
    <property type="entry name" value="RNA_pol_sigma70_r2"/>
</dbReference>
<feature type="domain" description="RNA polymerase sigma factor 70 region 4 type 2" evidence="8">
    <location>
        <begin position="141"/>
        <end position="190"/>
    </location>
</feature>
<proteinExistence type="inferred from homology"/>
<evidence type="ECO:0000256" key="5">
    <source>
        <dbReference type="ARBA" id="ARBA00023163"/>
    </source>
</evidence>
<name>A0ABW3DFC8_9BACL</name>
<organism evidence="9 10">
    <name type="scientific">Paenibacillus residui</name>
    <dbReference type="NCBI Taxonomy" id="629724"/>
    <lineage>
        <taxon>Bacteria</taxon>
        <taxon>Bacillati</taxon>
        <taxon>Bacillota</taxon>
        <taxon>Bacilli</taxon>
        <taxon>Bacillales</taxon>
        <taxon>Paenibacillaceae</taxon>
        <taxon>Paenibacillus</taxon>
    </lineage>
</organism>
<dbReference type="PANTHER" id="PTHR43133">
    <property type="entry name" value="RNA POLYMERASE ECF-TYPE SIGMA FACTO"/>
    <property type="match status" value="1"/>
</dbReference>
<evidence type="ECO:0000256" key="2">
    <source>
        <dbReference type="ARBA" id="ARBA00023015"/>
    </source>
</evidence>
<comment type="caution">
    <text evidence="9">The sequence shown here is derived from an EMBL/GenBank/DDBJ whole genome shotgun (WGS) entry which is preliminary data.</text>
</comment>
<dbReference type="CDD" id="cd06171">
    <property type="entry name" value="Sigma70_r4"/>
    <property type="match status" value="1"/>
</dbReference>
<evidence type="ECO:0000259" key="8">
    <source>
        <dbReference type="Pfam" id="PF08281"/>
    </source>
</evidence>
<dbReference type="Pfam" id="PF08281">
    <property type="entry name" value="Sigma70_r4_2"/>
    <property type="match status" value="1"/>
</dbReference>
<dbReference type="RefSeq" id="WP_379291506.1">
    <property type="nucleotide sequence ID" value="NZ_JBHTIU010000103.1"/>
</dbReference>
<dbReference type="InterPro" id="IPR013325">
    <property type="entry name" value="RNA_pol_sigma_r2"/>
</dbReference>
<dbReference type="NCBIfam" id="TIGR02937">
    <property type="entry name" value="sigma70-ECF"/>
    <property type="match status" value="1"/>
</dbReference>
<evidence type="ECO:0000313" key="9">
    <source>
        <dbReference type="EMBL" id="MFD0872213.1"/>
    </source>
</evidence>
<dbReference type="Proteomes" id="UP001597120">
    <property type="component" value="Unassembled WGS sequence"/>
</dbReference>
<dbReference type="PROSITE" id="PS01063">
    <property type="entry name" value="SIGMA70_ECF"/>
    <property type="match status" value="1"/>
</dbReference>
<keyword evidence="4 6" id="KW-0238">DNA-binding</keyword>
<dbReference type="InterPro" id="IPR014284">
    <property type="entry name" value="RNA_pol_sigma-70_dom"/>
</dbReference>
<dbReference type="Gene3D" id="1.10.1740.10">
    <property type="match status" value="1"/>
</dbReference>
<dbReference type="Pfam" id="PF04542">
    <property type="entry name" value="Sigma70_r2"/>
    <property type="match status" value="1"/>
</dbReference>
<keyword evidence="2 6" id="KW-0805">Transcription regulation</keyword>
<dbReference type="PANTHER" id="PTHR43133:SF51">
    <property type="entry name" value="RNA POLYMERASE SIGMA FACTOR"/>
    <property type="match status" value="1"/>
</dbReference>
<protein>
    <recommendedName>
        <fullName evidence="6">RNA polymerase sigma factor</fullName>
    </recommendedName>
</protein>
<evidence type="ECO:0000256" key="6">
    <source>
        <dbReference type="RuleBase" id="RU000716"/>
    </source>
</evidence>
<dbReference type="InterPro" id="IPR013249">
    <property type="entry name" value="RNA_pol_sigma70_r4_t2"/>
</dbReference>
<gene>
    <name evidence="9" type="ORF">ACFQ03_24130</name>
</gene>
<evidence type="ECO:0000256" key="1">
    <source>
        <dbReference type="ARBA" id="ARBA00010641"/>
    </source>
</evidence>